<gene>
    <name evidence="1" type="ORF">RFI_01409</name>
</gene>
<proteinExistence type="predicted"/>
<dbReference type="Proteomes" id="UP000023152">
    <property type="component" value="Unassembled WGS sequence"/>
</dbReference>
<keyword evidence="2" id="KW-1185">Reference proteome</keyword>
<evidence type="ECO:0000313" key="1">
    <source>
        <dbReference type="EMBL" id="ETO35653.1"/>
    </source>
</evidence>
<accession>X6PC10</accession>
<evidence type="ECO:0000313" key="2">
    <source>
        <dbReference type="Proteomes" id="UP000023152"/>
    </source>
</evidence>
<organism evidence="1 2">
    <name type="scientific">Reticulomyxa filosa</name>
    <dbReference type="NCBI Taxonomy" id="46433"/>
    <lineage>
        <taxon>Eukaryota</taxon>
        <taxon>Sar</taxon>
        <taxon>Rhizaria</taxon>
        <taxon>Retaria</taxon>
        <taxon>Foraminifera</taxon>
        <taxon>Monothalamids</taxon>
        <taxon>Reticulomyxidae</taxon>
        <taxon>Reticulomyxa</taxon>
    </lineage>
</organism>
<name>X6PC10_RETFI</name>
<dbReference type="EMBL" id="ASPP01001432">
    <property type="protein sequence ID" value="ETO35653.1"/>
    <property type="molecule type" value="Genomic_DNA"/>
</dbReference>
<dbReference type="AlphaFoldDB" id="X6PC10"/>
<sequence>MQIRLFGCKSKIKYSQAIFIVSAITLVVLVQSHDLTKNHSSTFNHHLTDLFATSYNTKKINHTKLRQLNNSQETENISTSTDLNASINTSINVSANAKSDGNRLELAIADTVNIKGITIEIIGTVVSSVIQYHTKIKMERMNNVNDDNQNDNYNSNNNLLNIEMQTKDWTTEIDIHLDHKSKSIKYQSANKPFMYILVKLSFSLSREHEYICKKHKLKLKKICIIYCSIAIAWIHFNKDKDLDENSVILTMLYKFLII</sequence>
<comment type="caution">
    <text evidence="1">The sequence shown here is derived from an EMBL/GenBank/DDBJ whole genome shotgun (WGS) entry which is preliminary data.</text>
</comment>
<reference evidence="1 2" key="1">
    <citation type="journal article" date="2013" name="Curr. Biol.">
        <title>The Genome of the Foraminiferan Reticulomyxa filosa.</title>
        <authorList>
            <person name="Glockner G."/>
            <person name="Hulsmann N."/>
            <person name="Schleicher M."/>
            <person name="Noegel A.A."/>
            <person name="Eichinger L."/>
            <person name="Gallinger C."/>
            <person name="Pawlowski J."/>
            <person name="Sierra R."/>
            <person name="Euteneuer U."/>
            <person name="Pillet L."/>
            <person name="Moustafa A."/>
            <person name="Platzer M."/>
            <person name="Groth M."/>
            <person name="Szafranski K."/>
            <person name="Schliwa M."/>
        </authorList>
    </citation>
    <scope>NUCLEOTIDE SEQUENCE [LARGE SCALE GENOMIC DNA]</scope>
</reference>
<protein>
    <submittedName>
        <fullName evidence="1">Uncharacterized protein</fullName>
    </submittedName>
</protein>